<proteinExistence type="predicted"/>
<organism evidence="1 2">
    <name type="scientific">candidate division WOR-1 bacterium DG_54_3</name>
    <dbReference type="NCBI Taxonomy" id="1703775"/>
    <lineage>
        <taxon>Bacteria</taxon>
        <taxon>Bacillati</taxon>
        <taxon>Saganbacteria</taxon>
    </lineage>
</organism>
<accession>A0A0S7Y158</accession>
<dbReference type="EMBL" id="LIZX01000052">
    <property type="protein sequence ID" value="KPJ68455.1"/>
    <property type="molecule type" value="Genomic_DNA"/>
</dbReference>
<protein>
    <submittedName>
        <fullName evidence="1">Uncharacterized protein</fullName>
    </submittedName>
</protein>
<dbReference type="Proteomes" id="UP000051861">
    <property type="component" value="Unassembled WGS sequence"/>
</dbReference>
<gene>
    <name evidence="1" type="ORF">AMJ44_06485</name>
</gene>
<name>A0A0S7Y158_UNCSA</name>
<evidence type="ECO:0000313" key="2">
    <source>
        <dbReference type="Proteomes" id="UP000051861"/>
    </source>
</evidence>
<dbReference type="AlphaFoldDB" id="A0A0S7Y158"/>
<reference evidence="1 2" key="1">
    <citation type="journal article" date="2015" name="Microbiome">
        <title>Genomic resolution of linkages in carbon, nitrogen, and sulfur cycling among widespread estuary sediment bacteria.</title>
        <authorList>
            <person name="Baker B.J."/>
            <person name="Lazar C.S."/>
            <person name="Teske A.P."/>
            <person name="Dick G.J."/>
        </authorList>
    </citation>
    <scope>NUCLEOTIDE SEQUENCE [LARGE SCALE GENOMIC DNA]</scope>
    <source>
        <strain evidence="1">DG_54_3</strain>
    </source>
</reference>
<evidence type="ECO:0000313" key="1">
    <source>
        <dbReference type="EMBL" id="KPJ68455.1"/>
    </source>
</evidence>
<sequence length="123" mass="13518">MGIEANIAESRLNIPRERFEQIRRVANRKANPHDGMLHTSVQTAKRGASKAAVKLISFLDNPKKVKDAETRPDLKINSGTNKQLYELKKGTTLLALNVMLGALVPGSKALITKIANLGVYNVR</sequence>
<comment type="caution">
    <text evidence="1">The sequence shown here is derived from an EMBL/GenBank/DDBJ whole genome shotgun (WGS) entry which is preliminary data.</text>
</comment>